<dbReference type="EMBL" id="JAMZMM010000094">
    <property type="protein sequence ID" value="MCP2729121.1"/>
    <property type="molecule type" value="Genomic_DNA"/>
</dbReference>
<dbReference type="Proteomes" id="UP001204953">
    <property type="component" value="Unassembled WGS sequence"/>
</dbReference>
<organism evidence="1 2">
    <name type="scientific">Limnofasciculus baicalensis BBK-W-15</name>
    <dbReference type="NCBI Taxonomy" id="2699891"/>
    <lineage>
        <taxon>Bacteria</taxon>
        <taxon>Bacillati</taxon>
        <taxon>Cyanobacteriota</taxon>
        <taxon>Cyanophyceae</taxon>
        <taxon>Coleofasciculales</taxon>
        <taxon>Coleofasciculaceae</taxon>
        <taxon>Limnofasciculus</taxon>
        <taxon>Limnofasciculus baicalensis</taxon>
    </lineage>
</organism>
<comment type="caution">
    <text evidence="1">The sequence shown here is derived from an EMBL/GenBank/DDBJ whole genome shotgun (WGS) entry which is preliminary data.</text>
</comment>
<gene>
    <name evidence="1" type="ORF">NJ959_11700</name>
</gene>
<protein>
    <submittedName>
        <fullName evidence="1">DUF29 domain-containing protein</fullName>
    </submittedName>
</protein>
<dbReference type="PANTHER" id="PTHR34235:SF3">
    <property type="entry name" value="SLR1203 PROTEIN"/>
    <property type="match status" value="1"/>
</dbReference>
<reference evidence="1" key="1">
    <citation type="submission" date="2022-06" db="EMBL/GenBank/DDBJ databases">
        <title>New cyanobacteria of genus Symplocastrum in benthos of Lake Baikal.</title>
        <authorList>
            <person name="Sorokovikova E."/>
            <person name="Tikhonova I."/>
            <person name="Krasnopeev A."/>
            <person name="Evseev P."/>
            <person name="Gladkikh A."/>
            <person name="Belykh O."/>
        </authorList>
    </citation>
    <scope>NUCLEOTIDE SEQUENCE</scope>
    <source>
        <strain evidence="1">BBK-W-15</strain>
    </source>
</reference>
<accession>A0AAE3KMT1</accession>
<evidence type="ECO:0000313" key="2">
    <source>
        <dbReference type="Proteomes" id="UP001204953"/>
    </source>
</evidence>
<dbReference type="PANTHER" id="PTHR34235">
    <property type="entry name" value="SLR1203 PROTEIN-RELATED"/>
    <property type="match status" value="1"/>
</dbReference>
<dbReference type="Pfam" id="PF01724">
    <property type="entry name" value="DUF29"/>
    <property type="match status" value="1"/>
</dbReference>
<dbReference type="Gene3D" id="1.20.1220.20">
    <property type="entry name" value="Uncharcterised protein PF01724"/>
    <property type="match status" value="1"/>
</dbReference>
<sequence length="155" mass="18760">MVTHSQSKLNQTLYEEDFYLWINKTTQLIKENRFEEVDWENLIEEIESMGRSERKELKNRLIVLIEHLLKLMYWEEEKAYNARGWRKTIVEQRRQISFSIEDSPSLRSLLGEIFLDCYHIAREDMLRKYQLSSDIFPIDPPFTIKDVVNPEYLPD</sequence>
<dbReference type="InterPro" id="IPR002636">
    <property type="entry name" value="DUF29"/>
</dbReference>
<dbReference type="RefSeq" id="WP_254011909.1">
    <property type="nucleotide sequence ID" value="NZ_JAMZMM010000094.1"/>
</dbReference>
<proteinExistence type="predicted"/>
<dbReference type="AlphaFoldDB" id="A0AAE3KMT1"/>
<keyword evidence="2" id="KW-1185">Reference proteome</keyword>
<name>A0AAE3KMT1_9CYAN</name>
<evidence type="ECO:0000313" key="1">
    <source>
        <dbReference type="EMBL" id="MCP2729121.1"/>
    </source>
</evidence>